<dbReference type="EMBL" id="CALLCH030000016">
    <property type="protein sequence ID" value="CAI4217597.1"/>
    <property type="molecule type" value="Genomic_DNA"/>
</dbReference>
<accession>A0A9P1H6D3</accession>
<evidence type="ECO:0000313" key="2">
    <source>
        <dbReference type="EMBL" id="CAI4217597.1"/>
    </source>
</evidence>
<reference evidence="2" key="1">
    <citation type="submission" date="2022-11" db="EMBL/GenBank/DDBJ databases">
        <authorList>
            <person name="Scott C."/>
            <person name="Bruce N."/>
        </authorList>
    </citation>
    <scope>NUCLEOTIDE SEQUENCE</scope>
</reference>
<name>A0A9P1H6D3_9PEZI</name>
<evidence type="ECO:0000256" key="1">
    <source>
        <dbReference type="SAM" id="MobiDB-lite"/>
    </source>
</evidence>
<keyword evidence="3" id="KW-1185">Reference proteome</keyword>
<feature type="region of interest" description="Disordered" evidence="1">
    <location>
        <begin position="40"/>
        <end position="67"/>
    </location>
</feature>
<proteinExistence type="predicted"/>
<dbReference type="AlphaFoldDB" id="A0A9P1H6D3"/>
<protein>
    <submittedName>
        <fullName evidence="2">Uncharacterized protein</fullName>
    </submittedName>
</protein>
<evidence type="ECO:0000313" key="3">
    <source>
        <dbReference type="Proteomes" id="UP000838763"/>
    </source>
</evidence>
<comment type="caution">
    <text evidence="2">The sequence shown here is derived from an EMBL/GenBank/DDBJ whole genome shotgun (WGS) entry which is preliminary data.</text>
</comment>
<dbReference type="Proteomes" id="UP000838763">
    <property type="component" value="Unassembled WGS sequence"/>
</dbReference>
<sequence length="347" mass="38268">MSRPLIRTSRPLCRLLPGATPLPVSRNNLLQVAAAATSSPQQPRCYAKSASSPKPRGPKPVDPMFLKPGSREARQRVASARMPPVEDFAALHQKQGLQEGDPELHWACAAELIKAIKNNDLEGPKLLKRLGVTLEEFFNAAIFISLTRPTIKGCDVNEIVVEMLMYASSLGHEASTISAMHLYPLIARVLHPACRPPAELAARFAAIVERGDDANALTVAGRMAIEAKKYDEARALCERALQVGGGQQQQQPTQRQTFDFHANCLEHKDVRAGYYLLYPGPLAEEIWEATEFALTVGHERAYRHLMSMHNDQAAEALAKGDKAAFADFQFLAQEWQRLEKAKTVGDV</sequence>
<organism evidence="2 3">
    <name type="scientific">Parascedosporium putredinis</name>
    <dbReference type="NCBI Taxonomy" id="1442378"/>
    <lineage>
        <taxon>Eukaryota</taxon>
        <taxon>Fungi</taxon>
        <taxon>Dikarya</taxon>
        <taxon>Ascomycota</taxon>
        <taxon>Pezizomycotina</taxon>
        <taxon>Sordariomycetes</taxon>
        <taxon>Hypocreomycetidae</taxon>
        <taxon>Microascales</taxon>
        <taxon>Microascaceae</taxon>
        <taxon>Parascedosporium</taxon>
    </lineage>
</organism>
<gene>
    <name evidence="2" type="ORF">PPNO1_LOCUS7203</name>
</gene>